<dbReference type="OMA" id="YPNEHTQ"/>
<reference evidence="2" key="1">
    <citation type="submission" date="2021-01" db="EMBL/GenBank/DDBJ databases">
        <authorList>
            <consortium name="Genoscope - CEA"/>
            <person name="William W."/>
        </authorList>
    </citation>
    <scope>NUCLEOTIDE SEQUENCE</scope>
</reference>
<name>A0A8S1PFD9_PARPR</name>
<evidence type="ECO:0000313" key="3">
    <source>
        <dbReference type="Proteomes" id="UP000688137"/>
    </source>
</evidence>
<dbReference type="EMBL" id="CAJJDM010000118">
    <property type="protein sequence ID" value="CAD8101423.1"/>
    <property type="molecule type" value="Genomic_DNA"/>
</dbReference>
<dbReference type="PROSITE" id="PS50011">
    <property type="entry name" value="PROTEIN_KINASE_DOM"/>
    <property type="match status" value="1"/>
</dbReference>
<sequence length="412" mass="49410">MLQVDTQEKYILTLAQFQRKMMVFNDKIIKFIGFQLQNNNQRAFDFFQVYFQEGGDQLLYSFQLKRYNNQQYEKILNENSQNFIVLQYVEDGLFLNQLERVSFLTFKEILQQLCQAIFQLHQNKVLARCISSKNIFIDRQVNKIYLFEYGFSPNANFQQKYKANYDIQLVINIMKDLYKRKQSDNNQFEDLMRKITNIEKQLPNLDEIQSYLQFYSLMQSGPSLNQLQNLYTSEWVQTMNQLIQNKDFLSPLPFDFQDPDQTDDDCQHPTKLKLQKLATKIFSNKYPTHYDQIGFMLRFQSVLNDQSKQFNLDEKLINKRRNKIYENLLKFCQVNLKKIDDKLLPSIKPEKNKELDQEEQKIFIKMYWTQTEKTYTELFKDKVMKVQENGKSDLTLEEAKICFLLIASLKDS</sequence>
<keyword evidence="3" id="KW-1185">Reference proteome</keyword>
<feature type="domain" description="Protein kinase" evidence="1">
    <location>
        <begin position="1"/>
        <end position="255"/>
    </location>
</feature>
<evidence type="ECO:0000259" key="1">
    <source>
        <dbReference type="PROSITE" id="PS50011"/>
    </source>
</evidence>
<organism evidence="2 3">
    <name type="scientific">Paramecium primaurelia</name>
    <dbReference type="NCBI Taxonomy" id="5886"/>
    <lineage>
        <taxon>Eukaryota</taxon>
        <taxon>Sar</taxon>
        <taxon>Alveolata</taxon>
        <taxon>Ciliophora</taxon>
        <taxon>Intramacronucleata</taxon>
        <taxon>Oligohymenophorea</taxon>
        <taxon>Peniculida</taxon>
        <taxon>Parameciidae</taxon>
        <taxon>Paramecium</taxon>
    </lineage>
</organism>
<comment type="caution">
    <text evidence="2">The sequence shown here is derived from an EMBL/GenBank/DDBJ whole genome shotgun (WGS) entry which is preliminary data.</text>
</comment>
<dbReference type="Proteomes" id="UP000688137">
    <property type="component" value="Unassembled WGS sequence"/>
</dbReference>
<dbReference type="GO" id="GO:0005524">
    <property type="term" value="F:ATP binding"/>
    <property type="evidence" value="ECO:0007669"/>
    <property type="project" value="InterPro"/>
</dbReference>
<dbReference type="InterPro" id="IPR000719">
    <property type="entry name" value="Prot_kinase_dom"/>
</dbReference>
<evidence type="ECO:0000313" key="2">
    <source>
        <dbReference type="EMBL" id="CAD8101423.1"/>
    </source>
</evidence>
<proteinExistence type="predicted"/>
<gene>
    <name evidence="2" type="ORF">PPRIM_AZ9-3.1.T1150104</name>
</gene>
<dbReference type="GO" id="GO:0004672">
    <property type="term" value="F:protein kinase activity"/>
    <property type="evidence" value="ECO:0007669"/>
    <property type="project" value="InterPro"/>
</dbReference>
<dbReference type="AlphaFoldDB" id="A0A8S1PFD9"/>
<accession>A0A8S1PFD9</accession>
<protein>
    <recommendedName>
        <fullName evidence="1">Protein kinase domain-containing protein</fullName>
    </recommendedName>
</protein>